<feature type="binding site" evidence="8">
    <location>
        <position position="134"/>
    </location>
    <ligand>
        <name>Zn(2+)</name>
        <dbReference type="ChEBI" id="CHEBI:29105"/>
    </ligand>
</feature>
<protein>
    <recommendedName>
        <fullName evidence="3">mannose-6-phosphate isomerase</fullName>
        <ecNumber evidence="3">5.3.1.8</ecNumber>
    </recommendedName>
</protein>
<evidence type="ECO:0000256" key="2">
    <source>
        <dbReference type="ARBA" id="ARBA00010772"/>
    </source>
</evidence>
<dbReference type="InterPro" id="IPR011051">
    <property type="entry name" value="RmlC_Cupin_sf"/>
</dbReference>
<dbReference type="SUPFAM" id="SSF51182">
    <property type="entry name" value="RmlC-like cupins"/>
    <property type="match status" value="1"/>
</dbReference>
<evidence type="ECO:0000256" key="3">
    <source>
        <dbReference type="ARBA" id="ARBA00011956"/>
    </source>
</evidence>
<comment type="similarity">
    <text evidence="2">Belongs to the mannose-6-phosphate isomerase type 1 family.</text>
</comment>
<keyword evidence="5 8" id="KW-0862">Zinc</keyword>
<evidence type="ECO:0000256" key="1">
    <source>
        <dbReference type="ARBA" id="ARBA00000757"/>
    </source>
</evidence>
<keyword evidence="4 8" id="KW-0479">Metal-binding</keyword>
<evidence type="ECO:0000256" key="7">
    <source>
        <dbReference type="PIRSR" id="PIRSR001480-1"/>
    </source>
</evidence>
<feature type="active site" evidence="7">
    <location>
        <position position="285"/>
    </location>
</feature>
<gene>
    <name evidence="10" type="primary">manA</name>
    <name evidence="10" type="ORF">FGL95_13600</name>
</gene>
<accession>A0A848KEK6</accession>
<name>A0A848KEK6_9NOCA</name>
<comment type="caution">
    <text evidence="10">The sequence shown here is derived from an EMBL/GenBank/DDBJ whole genome shotgun (WGS) entry which is preliminary data.</text>
</comment>
<dbReference type="GO" id="GO:0004476">
    <property type="term" value="F:mannose-6-phosphate isomerase activity"/>
    <property type="evidence" value="ECO:0007669"/>
    <property type="project" value="UniProtKB-EC"/>
</dbReference>
<dbReference type="PRINTS" id="PR00714">
    <property type="entry name" value="MAN6PISMRASE"/>
</dbReference>
<dbReference type="GO" id="GO:0008270">
    <property type="term" value="F:zinc ion binding"/>
    <property type="evidence" value="ECO:0007669"/>
    <property type="project" value="InterPro"/>
</dbReference>
<dbReference type="EMBL" id="VCQU01000004">
    <property type="protein sequence ID" value="NMN96068.1"/>
    <property type="molecule type" value="Genomic_DNA"/>
</dbReference>
<evidence type="ECO:0000256" key="6">
    <source>
        <dbReference type="ARBA" id="ARBA00023235"/>
    </source>
</evidence>
<dbReference type="CDD" id="cd07011">
    <property type="entry name" value="cupin_PMI_type_I_N"/>
    <property type="match status" value="1"/>
</dbReference>
<feature type="binding site" evidence="8">
    <location>
        <position position="266"/>
    </location>
    <ligand>
        <name>Zn(2+)</name>
        <dbReference type="ChEBI" id="CHEBI:29105"/>
    </ligand>
</feature>
<reference evidence="10 11" key="1">
    <citation type="submission" date="2019-05" db="EMBL/GenBank/DDBJ databases">
        <authorList>
            <person name="Lee S.D."/>
        </authorList>
    </citation>
    <scope>NUCLEOTIDE SEQUENCE [LARGE SCALE GENOMIC DNA]</scope>
    <source>
        <strain evidence="10 11">YC2-7</strain>
    </source>
</reference>
<comment type="catalytic activity">
    <reaction evidence="1">
        <text>D-mannose 6-phosphate = D-fructose 6-phosphate</text>
        <dbReference type="Rhea" id="RHEA:12356"/>
        <dbReference type="ChEBI" id="CHEBI:58735"/>
        <dbReference type="ChEBI" id="CHEBI:61527"/>
        <dbReference type="EC" id="5.3.1.8"/>
    </reaction>
</comment>
<sequence>MHLLRGALRNYAWGSRTALANLCGRPAPSAHPEAELWFGAHPADPAKLVVGDTEKSLLDVLSADPEHELGSAVVPQFGARLPFLLKVLAAEEPLSLQAHPSARQARDGFARENRAKVPLDSPIRNYRDDNPKPELVVALDRFEALAGFRDPRATIELFDALDVEALQKYSGLLAGQRDSMALRALFTTWITLPPSTLSSLLPDVLDGCVRYLSECRGKGRFAAEAQTALELAETYPGDAGVLASLLLNRVTLQPGEGLFLDAGNLHAYLRGMAVELMANSDNVLRGGLTPKHVDVPELLRVLDFEPVTVPVLTPHGPAGGPLQYDTPAAEFALSRFDLDVAQQPTVNGPSIVLCSAGEAELVCGPDRLVLTRGSAAWIAAADPVVTMSARAPETQVFCARVGVLSV</sequence>
<feature type="binding site" evidence="8">
    <location>
        <position position="97"/>
    </location>
    <ligand>
        <name>Zn(2+)</name>
        <dbReference type="ChEBI" id="CHEBI:29105"/>
    </ligand>
</feature>
<evidence type="ECO:0000313" key="11">
    <source>
        <dbReference type="Proteomes" id="UP000535543"/>
    </source>
</evidence>
<keyword evidence="6 10" id="KW-0413">Isomerase</keyword>
<evidence type="ECO:0000313" key="10">
    <source>
        <dbReference type="EMBL" id="NMN96068.1"/>
    </source>
</evidence>
<dbReference type="InterPro" id="IPR016305">
    <property type="entry name" value="Mannose-6-P_Isomerase"/>
</dbReference>
<proteinExistence type="inferred from homology"/>
<evidence type="ECO:0000256" key="4">
    <source>
        <dbReference type="ARBA" id="ARBA00022723"/>
    </source>
</evidence>
<evidence type="ECO:0000256" key="5">
    <source>
        <dbReference type="ARBA" id="ARBA00022833"/>
    </source>
</evidence>
<dbReference type="EC" id="5.3.1.8" evidence="3"/>
<dbReference type="GO" id="GO:0005829">
    <property type="term" value="C:cytosol"/>
    <property type="evidence" value="ECO:0007669"/>
    <property type="project" value="TreeGrafter"/>
</dbReference>
<dbReference type="GO" id="GO:0005975">
    <property type="term" value="P:carbohydrate metabolic process"/>
    <property type="evidence" value="ECO:0007669"/>
    <property type="project" value="InterPro"/>
</dbReference>
<organism evidence="10 11">
    <name type="scientific">Antrihabitans stalactiti</name>
    <dbReference type="NCBI Taxonomy" id="2584121"/>
    <lineage>
        <taxon>Bacteria</taxon>
        <taxon>Bacillati</taxon>
        <taxon>Actinomycetota</taxon>
        <taxon>Actinomycetes</taxon>
        <taxon>Mycobacteriales</taxon>
        <taxon>Nocardiaceae</taxon>
        <taxon>Antrihabitans</taxon>
    </lineage>
</organism>
<feature type="domain" description="Phosphomannose isomerase type I catalytic" evidence="9">
    <location>
        <begin position="4"/>
        <end position="149"/>
    </location>
</feature>
<dbReference type="PANTHER" id="PTHR10309">
    <property type="entry name" value="MANNOSE-6-PHOSPHATE ISOMERASE"/>
    <property type="match status" value="1"/>
</dbReference>
<dbReference type="PANTHER" id="PTHR10309:SF0">
    <property type="entry name" value="MANNOSE-6-PHOSPHATE ISOMERASE"/>
    <property type="match status" value="1"/>
</dbReference>
<dbReference type="Proteomes" id="UP000535543">
    <property type="component" value="Unassembled WGS sequence"/>
</dbReference>
<reference evidence="10 11" key="2">
    <citation type="submission" date="2020-06" db="EMBL/GenBank/DDBJ databases">
        <title>Antribacter stalactiti gen. nov., sp. nov., a new member of the family Nacardiaceae isolated from a cave.</title>
        <authorList>
            <person name="Kim I.S."/>
        </authorList>
    </citation>
    <scope>NUCLEOTIDE SEQUENCE [LARGE SCALE GENOMIC DNA]</scope>
    <source>
        <strain evidence="10 11">YC2-7</strain>
    </source>
</reference>
<dbReference type="InterPro" id="IPR046457">
    <property type="entry name" value="PMI_typeI_cat"/>
</dbReference>
<feature type="binding site" evidence="8">
    <location>
        <position position="99"/>
    </location>
    <ligand>
        <name>Zn(2+)</name>
        <dbReference type="ChEBI" id="CHEBI:29105"/>
    </ligand>
</feature>
<keyword evidence="11" id="KW-1185">Reference proteome</keyword>
<dbReference type="NCBIfam" id="TIGR00218">
    <property type="entry name" value="manA"/>
    <property type="match status" value="1"/>
</dbReference>
<evidence type="ECO:0000256" key="8">
    <source>
        <dbReference type="PIRSR" id="PIRSR001480-2"/>
    </source>
</evidence>
<evidence type="ECO:0000259" key="9">
    <source>
        <dbReference type="Pfam" id="PF20511"/>
    </source>
</evidence>
<dbReference type="RefSeq" id="WP_169587599.1">
    <property type="nucleotide sequence ID" value="NZ_VCQU01000004.1"/>
</dbReference>
<dbReference type="Gene3D" id="2.60.120.10">
    <property type="entry name" value="Jelly Rolls"/>
    <property type="match status" value="2"/>
</dbReference>
<dbReference type="Pfam" id="PF20511">
    <property type="entry name" value="PMI_typeI_cat"/>
    <property type="match status" value="1"/>
</dbReference>
<dbReference type="InterPro" id="IPR014710">
    <property type="entry name" value="RmlC-like_jellyroll"/>
</dbReference>
<comment type="cofactor">
    <cofactor evidence="8">
        <name>Zn(2+)</name>
        <dbReference type="ChEBI" id="CHEBI:29105"/>
    </cofactor>
    <text evidence="8">Binds 1 zinc ion per subunit.</text>
</comment>
<dbReference type="AlphaFoldDB" id="A0A848KEK6"/>
<dbReference type="InterPro" id="IPR001250">
    <property type="entry name" value="Man6P_Isoase-1"/>
</dbReference>
<dbReference type="GO" id="GO:0009298">
    <property type="term" value="P:GDP-mannose biosynthetic process"/>
    <property type="evidence" value="ECO:0007669"/>
    <property type="project" value="InterPro"/>
</dbReference>
<dbReference type="Gene3D" id="1.10.441.10">
    <property type="entry name" value="Phosphomannose Isomerase, domain 2"/>
    <property type="match status" value="1"/>
</dbReference>
<dbReference type="PIRSF" id="PIRSF001480">
    <property type="entry name" value="Mannose-6-phosphate_isomerase"/>
    <property type="match status" value="1"/>
</dbReference>